<dbReference type="EC" id="4.2.2.29" evidence="7"/>
<dbReference type="NCBIfam" id="TIGR00247">
    <property type="entry name" value="endolytic transglycosylase MltG"/>
    <property type="match status" value="1"/>
</dbReference>
<keyword evidence="1 7" id="KW-1003">Cell membrane</keyword>
<dbReference type="EMBL" id="BAAAXZ010000045">
    <property type="protein sequence ID" value="GAA2917711.1"/>
    <property type="molecule type" value="Genomic_DNA"/>
</dbReference>
<evidence type="ECO:0000313" key="9">
    <source>
        <dbReference type="EMBL" id="GAA2917711.1"/>
    </source>
</evidence>
<evidence type="ECO:0000256" key="1">
    <source>
        <dbReference type="ARBA" id="ARBA00022475"/>
    </source>
</evidence>
<keyword evidence="3 7" id="KW-1133">Transmembrane helix</keyword>
<organism evidence="9 10">
    <name type="scientific">Streptomyces thioluteus</name>
    <dbReference type="NCBI Taxonomy" id="66431"/>
    <lineage>
        <taxon>Bacteria</taxon>
        <taxon>Bacillati</taxon>
        <taxon>Actinomycetota</taxon>
        <taxon>Actinomycetes</taxon>
        <taxon>Kitasatosporales</taxon>
        <taxon>Streptomycetaceae</taxon>
        <taxon>Streptomyces</taxon>
    </lineage>
</organism>
<evidence type="ECO:0000256" key="8">
    <source>
        <dbReference type="SAM" id="MobiDB-lite"/>
    </source>
</evidence>
<dbReference type="HAMAP" id="MF_02065">
    <property type="entry name" value="MltG"/>
    <property type="match status" value="1"/>
</dbReference>
<dbReference type="InterPro" id="IPR003770">
    <property type="entry name" value="MLTG-like"/>
</dbReference>
<feature type="transmembrane region" description="Helical" evidence="7">
    <location>
        <begin position="256"/>
        <end position="276"/>
    </location>
</feature>
<comment type="subcellular location">
    <subcellularLocation>
        <location evidence="7">Cell membrane</location>
        <topology evidence="7">Single-pass membrane protein</topology>
    </subcellularLocation>
</comment>
<dbReference type="RefSeq" id="WP_344961353.1">
    <property type="nucleotide sequence ID" value="NZ_BAAAXZ010000045.1"/>
</dbReference>
<dbReference type="PANTHER" id="PTHR30518">
    <property type="entry name" value="ENDOLYTIC MUREIN TRANSGLYCOSYLASE"/>
    <property type="match status" value="1"/>
</dbReference>
<dbReference type="PANTHER" id="PTHR30518:SF2">
    <property type="entry name" value="ENDOLYTIC MUREIN TRANSGLYCOSYLASE"/>
    <property type="match status" value="1"/>
</dbReference>
<feature type="region of interest" description="Disordered" evidence="8">
    <location>
        <begin position="1"/>
        <end position="252"/>
    </location>
</feature>
<keyword evidence="2 7" id="KW-0812">Transmembrane</keyword>
<evidence type="ECO:0000256" key="7">
    <source>
        <dbReference type="HAMAP-Rule" id="MF_02065"/>
    </source>
</evidence>
<proteinExistence type="inferred from homology"/>
<comment type="similarity">
    <text evidence="7">Belongs to the transglycosylase MltG family.</text>
</comment>
<keyword evidence="5 7" id="KW-0456">Lyase</keyword>
<evidence type="ECO:0000256" key="4">
    <source>
        <dbReference type="ARBA" id="ARBA00023136"/>
    </source>
</evidence>
<keyword evidence="6 7" id="KW-0961">Cell wall biogenesis/degradation</keyword>
<keyword evidence="4 7" id="KW-0472">Membrane</keyword>
<dbReference type="Proteomes" id="UP001501102">
    <property type="component" value="Unassembled WGS sequence"/>
</dbReference>
<keyword evidence="10" id="KW-1185">Reference proteome</keyword>
<feature type="compositionally biased region" description="Polar residues" evidence="8">
    <location>
        <begin position="160"/>
        <end position="170"/>
    </location>
</feature>
<dbReference type="Gene3D" id="3.30.1490.480">
    <property type="entry name" value="Endolytic murein transglycosylase"/>
    <property type="match status" value="1"/>
</dbReference>
<comment type="function">
    <text evidence="7">Functions as a peptidoglycan terminase that cleaves nascent peptidoglycan strands endolytically to terminate their elongation.</text>
</comment>
<name>A0ABP6J254_STRTU</name>
<feature type="compositionally biased region" description="Low complexity" evidence="8">
    <location>
        <begin position="33"/>
        <end position="70"/>
    </location>
</feature>
<feature type="compositionally biased region" description="Basic residues" evidence="8">
    <location>
        <begin position="238"/>
        <end position="252"/>
    </location>
</feature>
<dbReference type="Pfam" id="PF02618">
    <property type="entry name" value="YceG"/>
    <property type="match status" value="1"/>
</dbReference>
<comment type="catalytic activity">
    <reaction evidence="7">
        <text>a peptidoglycan chain = a peptidoglycan chain with N-acetyl-1,6-anhydromuramyl-[peptide] at the reducing end + a peptidoglycan chain with N-acetylglucosamine at the non-reducing end.</text>
        <dbReference type="EC" id="4.2.2.29"/>
    </reaction>
</comment>
<evidence type="ECO:0000256" key="6">
    <source>
        <dbReference type="ARBA" id="ARBA00023316"/>
    </source>
</evidence>
<protein>
    <recommendedName>
        <fullName evidence="7">Endolytic murein transglycosylase</fullName>
        <ecNumber evidence="7">4.2.2.29</ecNumber>
    </recommendedName>
    <alternativeName>
        <fullName evidence="7">Peptidoglycan lytic transglycosylase</fullName>
    </alternativeName>
    <alternativeName>
        <fullName evidence="7">Peptidoglycan polymerization terminase</fullName>
    </alternativeName>
</protein>
<comment type="caution">
    <text evidence="9">The sequence shown here is derived from an EMBL/GenBank/DDBJ whole genome shotgun (WGS) entry which is preliminary data.</text>
</comment>
<gene>
    <name evidence="7 9" type="primary">mltG</name>
    <name evidence="9" type="ORF">GCM10020221_12390</name>
</gene>
<evidence type="ECO:0000256" key="5">
    <source>
        <dbReference type="ARBA" id="ARBA00023239"/>
    </source>
</evidence>
<reference evidence="10" key="1">
    <citation type="journal article" date="2019" name="Int. J. Syst. Evol. Microbiol.">
        <title>The Global Catalogue of Microorganisms (GCM) 10K type strain sequencing project: providing services to taxonomists for standard genome sequencing and annotation.</title>
        <authorList>
            <consortium name="The Broad Institute Genomics Platform"/>
            <consortium name="The Broad Institute Genome Sequencing Center for Infectious Disease"/>
            <person name="Wu L."/>
            <person name="Ma J."/>
        </authorList>
    </citation>
    <scope>NUCLEOTIDE SEQUENCE [LARGE SCALE GENOMIC DNA]</scope>
    <source>
        <strain evidence="10">JCM 4087</strain>
    </source>
</reference>
<evidence type="ECO:0000313" key="10">
    <source>
        <dbReference type="Proteomes" id="UP001501102"/>
    </source>
</evidence>
<accession>A0ABP6J254</accession>
<feature type="compositionally biased region" description="Pro residues" evidence="8">
    <location>
        <begin position="203"/>
        <end position="215"/>
    </location>
</feature>
<feature type="site" description="Important for catalytic activity" evidence="7">
    <location>
        <position position="477"/>
    </location>
</feature>
<sequence length="617" mass="66537">MTEYGRGSGSQPWNPGDPQYGDPGREGGPYPPQQGGQQPYYGQQQYPEQQQYGWDAAQGGGAPAAPAGYYNGAGDGYPHGYDTGQHPHVQGQQAYDTGQHPHVQGQQPYDTGQHPHVQGQQPYDTGQHPHVQGQQPYDTGQHPHLQGGQAYDTGQHPHVQGQQPYDTGQQPLPPHAQRLPQQPAPAGEPHQEWPDGSSTGTQPYPPEAEPAPAPASSPAIDLLPGGGDDADEDDAPRRGRRGGKGKQAPKRRSGTACLVVAVVLLGAVGGAGYLGYDYWQTNYGPAPDYDGQGSGQVQVEVAKGAGLTQIGDALQKNGVVKSARAFTEAANGKLIQPGTYTLHKEMSAASAVTMMMDTKNLLTLREGIRASAVYTAIDQKLELKPGTTKEVAHAQVKNLGLPAWATASTDVKDPLEGFLFPSQYNAGKGTKPEDLLRQMVARAVKNYGEQDLEGKAKELGLKSPLQVITVASLVQVEGKYKHDFDKISRVVYNRLKPDNKETYGLLDFDSTVNYAKSQSTLDTGSVNDLRKFDDPYNTYKIKGLPPGPISNPGMDALKSALEPASGPWYYFVSINENETLFAVTNAEHNKNREPGINQVRTTVRKTSAKCNTQTPRY</sequence>
<evidence type="ECO:0000256" key="3">
    <source>
        <dbReference type="ARBA" id="ARBA00022989"/>
    </source>
</evidence>
<evidence type="ECO:0000256" key="2">
    <source>
        <dbReference type="ARBA" id="ARBA00022692"/>
    </source>
</evidence>